<proteinExistence type="predicted"/>
<accession>A0A9W4T3I8</accession>
<keyword evidence="2" id="KW-1185">Reference proteome</keyword>
<name>A0A9W4T3I8_9GLOM</name>
<protein>
    <submittedName>
        <fullName evidence="1">19974_t:CDS:1</fullName>
    </submittedName>
</protein>
<gene>
    <name evidence="1" type="ORF">FWILDA_LOCUS15940</name>
</gene>
<evidence type="ECO:0000313" key="1">
    <source>
        <dbReference type="EMBL" id="CAI2193168.1"/>
    </source>
</evidence>
<evidence type="ECO:0000313" key="2">
    <source>
        <dbReference type="Proteomes" id="UP001153678"/>
    </source>
</evidence>
<dbReference type="Proteomes" id="UP001153678">
    <property type="component" value="Unassembled WGS sequence"/>
</dbReference>
<organism evidence="1 2">
    <name type="scientific">Funneliformis geosporum</name>
    <dbReference type="NCBI Taxonomy" id="1117311"/>
    <lineage>
        <taxon>Eukaryota</taxon>
        <taxon>Fungi</taxon>
        <taxon>Fungi incertae sedis</taxon>
        <taxon>Mucoromycota</taxon>
        <taxon>Glomeromycotina</taxon>
        <taxon>Glomeromycetes</taxon>
        <taxon>Glomerales</taxon>
        <taxon>Glomeraceae</taxon>
        <taxon>Funneliformis</taxon>
    </lineage>
</organism>
<dbReference type="AlphaFoldDB" id="A0A9W4T3I8"/>
<comment type="caution">
    <text evidence="1">The sequence shown here is derived from an EMBL/GenBank/DDBJ whole genome shotgun (WGS) entry which is preliminary data.</text>
</comment>
<sequence>DDRHIALNQIKENQQKQKDQYDISAIAEQFKIGDKVLVECIWLKNNFSAKLEEY</sequence>
<feature type="non-terminal residue" evidence="1">
    <location>
        <position position="1"/>
    </location>
</feature>
<reference evidence="1" key="1">
    <citation type="submission" date="2022-08" db="EMBL/GenBank/DDBJ databases">
        <authorList>
            <person name="Kallberg Y."/>
            <person name="Tangrot J."/>
            <person name="Rosling A."/>
        </authorList>
    </citation>
    <scope>NUCLEOTIDE SEQUENCE</scope>
    <source>
        <strain evidence="1">Wild A</strain>
    </source>
</reference>
<dbReference type="EMBL" id="CAMKVN010009172">
    <property type="protein sequence ID" value="CAI2193168.1"/>
    <property type="molecule type" value="Genomic_DNA"/>
</dbReference>